<keyword evidence="1" id="KW-0812">Transmembrane</keyword>
<evidence type="ECO:0000256" key="1">
    <source>
        <dbReference type="SAM" id="Phobius"/>
    </source>
</evidence>
<evidence type="ECO:0000313" key="3">
    <source>
        <dbReference type="Proteomes" id="UP000762676"/>
    </source>
</evidence>
<keyword evidence="1" id="KW-0472">Membrane</keyword>
<protein>
    <submittedName>
        <fullName evidence="2">Uncharacterized protein</fullName>
    </submittedName>
</protein>
<organism evidence="2 3">
    <name type="scientific">Elysia marginata</name>
    <dbReference type="NCBI Taxonomy" id="1093978"/>
    <lineage>
        <taxon>Eukaryota</taxon>
        <taxon>Metazoa</taxon>
        <taxon>Spiralia</taxon>
        <taxon>Lophotrochozoa</taxon>
        <taxon>Mollusca</taxon>
        <taxon>Gastropoda</taxon>
        <taxon>Heterobranchia</taxon>
        <taxon>Euthyneura</taxon>
        <taxon>Panpulmonata</taxon>
        <taxon>Sacoglossa</taxon>
        <taxon>Placobranchoidea</taxon>
        <taxon>Plakobranchidae</taxon>
        <taxon>Elysia</taxon>
    </lineage>
</organism>
<feature type="transmembrane region" description="Helical" evidence="1">
    <location>
        <begin position="55"/>
        <end position="74"/>
    </location>
</feature>
<dbReference type="Proteomes" id="UP000762676">
    <property type="component" value="Unassembled WGS sequence"/>
</dbReference>
<dbReference type="EMBL" id="BMAT01000240">
    <property type="protein sequence ID" value="GFR62484.1"/>
    <property type="molecule type" value="Genomic_DNA"/>
</dbReference>
<keyword evidence="3" id="KW-1185">Reference proteome</keyword>
<sequence length="75" mass="8830">MENTPLGPLKRFYRSITRNYHDLDKDAELDEDRRTAPIYLSDQEALDKDWDYKDLYFGNLVAMIGCLASSAFHLW</sequence>
<gene>
    <name evidence="2" type="ORF">ElyMa_000131400</name>
</gene>
<dbReference type="AlphaFoldDB" id="A0AAV4EP79"/>
<accession>A0AAV4EP79</accession>
<comment type="caution">
    <text evidence="2">The sequence shown here is derived from an EMBL/GenBank/DDBJ whole genome shotgun (WGS) entry which is preliminary data.</text>
</comment>
<keyword evidence="1" id="KW-1133">Transmembrane helix</keyword>
<name>A0AAV4EP79_9GAST</name>
<reference evidence="2 3" key="1">
    <citation type="journal article" date="2021" name="Elife">
        <title>Chloroplast acquisition without the gene transfer in kleptoplastic sea slugs, Plakobranchus ocellatus.</title>
        <authorList>
            <person name="Maeda T."/>
            <person name="Takahashi S."/>
            <person name="Yoshida T."/>
            <person name="Shimamura S."/>
            <person name="Takaki Y."/>
            <person name="Nagai Y."/>
            <person name="Toyoda A."/>
            <person name="Suzuki Y."/>
            <person name="Arimoto A."/>
            <person name="Ishii H."/>
            <person name="Satoh N."/>
            <person name="Nishiyama T."/>
            <person name="Hasebe M."/>
            <person name="Maruyama T."/>
            <person name="Minagawa J."/>
            <person name="Obokata J."/>
            <person name="Shigenobu S."/>
        </authorList>
    </citation>
    <scope>NUCLEOTIDE SEQUENCE [LARGE SCALE GENOMIC DNA]</scope>
</reference>
<evidence type="ECO:0000313" key="2">
    <source>
        <dbReference type="EMBL" id="GFR62484.1"/>
    </source>
</evidence>
<proteinExistence type="predicted"/>